<dbReference type="Proteomes" id="UP000715781">
    <property type="component" value="Unassembled WGS sequence"/>
</dbReference>
<proteinExistence type="predicted"/>
<sequence>MSDACGGLRQRTNQVIRNFRLRYGGKSVVRVRSPNNPKSPKLELVEV</sequence>
<gene>
    <name evidence="1" type="ORF">KME32_05110</name>
</gene>
<comment type="caution">
    <text evidence="1">The sequence shown here is derived from an EMBL/GenBank/DDBJ whole genome shotgun (WGS) entry which is preliminary data.</text>
</comment>
<dbReference type="AlphaFoldDB" id="A0A951PV57"/>
<evidence type="ECO:0000313" key="2">
    <source>
        <dbReference type="Proteomes" id="UP000715781"/>
    </source>
</evidence>
<protein>
    <submittedName>
        <fullName evidence="1">Uncharacterized protein</fullName>
    </submittedName>
</protein>
<organism evidence="1 2">
    <name type="scientific">Mojavia pulchra JT2-VF2</name>
    <dbReference type="NCBI Taxonomy" id="287848"/>
    <lineage>
        <taxon>Bacteria</taxon>
        <taxon>Bacillati</taxon>
        <taxon>Cyanobacteriota</taxon>
        <taxon>Cyanophyceae</taxon>
        <taxon>Nostocales</taxon>
        <taxon>Nostocaceae</taxon>
    </lineage>
</organism>
<accession>A0A951PV57</accession>
<dbReference type="EMBL" id="JAHHHN010000002">
    <property type="protein sequence ID" value="MBW4560531.1"/>
    <property type="molecule type" value="Genomic_DNA"/>
</dbReference>
<evidence type="ECO:0000313" key="1">
    <source>
        <dbReference type="EMBL" id="MBW4560531.1"/>
    </source>
</evidence>
<reference evidence="1" key="2">
    <citation type="journal article" date="2022" name="Microbiol. Resour. Announc.">
        <title>Metagenome Sequencing to Explore Phylogenomics of Terrestrial Cyanobacteria.</title>
        <authorList>
            <person name="Ward R.D."/>
            <person name="Stajich J.E."/>
            <person name="Johansen J.R."/>
            <person name="Huntemann M."/>
            <person name="Clum A."/>
            <person name="Foster B."/>
            <person name="Foster B."/>
            <person name="Roux S."/>
            <person name="Palaniappan K."/>
            <person name="Varghese N."/>
            <person name="Mukherjee S."/>
            <person name="Reddy T.B.K."/>
            <person name="Daum C."/>
            <person name="Copeland A."/>
            <person name="Chen I.A."/>
            <person name="Ivanova N.N."/>
            <person name="Kyrpides N.C."/>
            <person name="Shapiro N."/>
            <person name="Eloe-Fadrosh E.A."/>
            <person name="Pietrasiak N."/>
        </authorList>
    </citation>
    <scope>NUCLEOTIDE SEQUENCE</scope>
    <source>
        <strain evidence="1">JT2-VF2</strain>
    </source>
</reference>
<name>A0A951PV57_9NOST</name>
<reference evidence="1" key="1">
    <citation type="submission" date="2021-05" db="EMBL/GenBank/DDBJ databases">
        <authorList>
            <person name="Pietrasiak N."/>
            <person name="Ward R."/>
            <person name="Stajich J.E."/>
            <person name="Kurbessoian T."/>
        </authorList>
    </citation>
    <scope>NUCLEOTIDE SEQUENCE</scope>
    <source>
        <strain evidence="1">JT2-VF2</strain>
    </source>
</reference>